<reference evidence="2 3" key="1">
    <citation type="journal article" date="2015" name="Geomicrobiol. J.">
        <title>Caldisalinibacter kiritimatiensis gen. nov., sp. nov., a moderately thermohalophilic thiosulfate-reducing bacterium from a hypersaline microbial mat.</title>
        <authorList>
            <person name="Ben Hania W."/>
            <person name="Joseph M."/>
            <person name="Fiebig A."/>
            <person name="Bunk B."/>
            <person name="Klenk H.-P."/>
            <person name="Fardeau M.-L."/>
            <person name="Spring S."/>
        </authorList>
    </citation>
    <scope>NUCLEOTIDE SEQUENCE [LARGE SCALE GENOMIC DNA]</scope>
    <source>
        <strain evidence="2 3">L21-TH-D2</strain>
    </source>
</reference>
<evidence type="ECO:0000313" key="2">
    <source>
        <dbReference type="EMBL" id="EOC99832.1"/>
    </source>
</evidence>
<dbReference type="CDD" id="cd09911">
    <property type="entry name" value="Lin0431_like"/>
    <property type="match status" value="1"/>
</dbReference>
<evidence type="ECO:0000313" key="3">
    <source>
        <dbReference type="Proteomes" id="UP000013378"/>
    </source>
</evidence>
<keyword evidence="3" id="KW-1185">Reference proteome</keyword>
<comment type="caution">
    <text evidence="2">The sequence shown here is derived from an EMBL/GenBank/DDBJ whole genome shotgun (WGS) entry which is preliminary data.</text>
</comment>
<proteinExistence type="predicted"/>
<dbReference type="EMBL" id="ARZA01000236">
    <property type="protein sequence ID" value="EOC99832.1"/>
    <property type="molecule type" value="Genomic_DNA"/>
</dbReference>
<protein>
    <submittedName>
        <fullName evidence="2">Uncharacterized protein</fullName>
    </submittedName>
</protein>
<keyword evidence="1" id="KW-1133">Transmembrane helix</keyword>
<gene>
    <name evidence="2" type="ORF">L21TH_2137</name>
</gene>
<evidence type="ECO:0000256" key="1">
    <source>
        <dbReference type="SAM" id="Phobius"/>
    </source>
</evidence>
<keyword evidence="1" id="KW-0812">Transmembrane</keyword>
<sequence length="128" mass="14612">MTKWDKVLIVFVILVSLLGLYFTKGNIANDKQLYALIKVNGEMYKKIALGPEMNEKTLEVRTKFGYNKLLFGKDRVRVIEADCPDKLDVKQGWISKPGEVIVCLPNRLVIELVSEDTDKEDDIDSISY</sequence>
<dbReference type="eggNOG" id="COG5341">
    <property type="taxonomic scope" value="Bacteria"/>
</dbReference>
<feature type="transmembrane region" description="Helical" evidence="1">
    <location>
        <begin position="6"/>
        <end position="23"/>
    </location>
</feature>
<dbReference type="RefSeq" id="WP_006315703.1">
    <property type="nucleotide sequence ID" value="NZ_ARZA01000236.1"/>
</dbReference>
<dbReference type="OrthoDB" id="47603at2"/>
<dbReference type="Pfam" id="PF07009">
    <property type="entry name" value="NusG_II"/>
    <property type="match status" value="1"/>
</dbReference>
<dbReference type="Gene3D" id="2.60.320.10">
    <property type="entry name" value="N-utilization substance G protein NusG, insert domain"/>
    <property type="match status" value="1"/>
</dbReference>
<dbReference type="Proteomes" id="UP000013378">
    <property type="component" value="Unassembled WGS sequence"/>
</dbReference>
<name>R1ARQ6_9FIRM</name>
<organism evidence="2 3">
    <name type="scientific">Caldisalinibacter kiritimatiensis</name>
    <dbReference type="NCBI Taxonomy" id="1304284"/>
    <lineage>
        <taxon>Bacteria</taxon>
        <taxon>Bacillati</taxon>
        <taxon>Bacillota</taxon>
        <taxon>Tissierellia</taxon>
        <taxon>Tissierellales</taxon>
        <taxon>Thermohalobacteraceae</taxon>
        <taxon>Caldisalinibacter</taxon>
    </lineage>
</organism>
<dbReference type="InterPro" id="IPR038690">
    <property type="entry name" value="NusG_2_sf"/>
</dbReference>
<accession>R1ARQ6</accession>
<dbReference type="STRING" id="1304284.L21TH_2137"/>
<dbReference type="AlphaFoldDB" id="R1ARQ6"/>
<keyword evidence="1" id="KW-0472">Membrane</keyword>